<proteinExistence type="inferred from homology"/>
<dbReference type="Pfam" id="PF00475">
    <property type="entry name" value="IGPD"/>
    <property type="match status" value="1"/>
</dbReference>
<dbReference type="EC" id="4.2.1.19" evidence="6"/>
<dbReference type="PANTHER" id="PTHR23133:SF2">
    <property type="entry name" value="IMIDAZOLEGLYCEROL-PHOSPHATE DEHYDRATASE"/>
    <property type="match status" value="1"/>
</dbReference>
<dbReference type="GO" id="GO:0005737">
    <property type="term" value="C:cytoplasm"/>
    <property type="evidence" value="ECO:0007669"/>
    <property type="project" value="UniProtKB-SubCell"/>
</dbReference>
<protein>
    <recommendedName>
        <fullName evidence="2 6">Imidazoleglycerol-phosphate dehydratase</fullName>
        <shortName evidence="6">IGPD</shortName>
        <ecNumber evidence="6">4.2.1.19</ecNumber>
    </recommendedName>
</protein>
<comment type="pathway">
    <text evidence="1 6">Amino-acid biosynthesis; L-histidine biosynthesis; L-histidine from 5-phospho-alpha-D-ribose 1-diphosphate: step 6/9.</text>
</comment>
<dbReference type="NCBIfam" id="NF002114">
    <property type="entry name" value="PRK00951.2-4"/>
    <property type="match status" value="1"/>
</dbReference>
<evidence type="ECO:0000256" key="2">
    <source>
        <dbReference type="ARBA" id="ARBA00016664"/>
    </source>
</evidence>
<comment type="caution">
    <text evidence="7">The sequence shown here is derived from an EMBL/GenBank/DDBJ whole genome shotgun (WGS) entry which is preliminary data.</text>
</comment>
<comment type="catalytic activity">
    <reaction evidence="6">
        <text>D-erythro-1-(imidazol-4-yl)glycerol 3-phosphate = 3-(imidazol-4-yl)-2-oxopropyl phosphate + H2O</text>
        <dbReference type="Rhea" id="RHEA:11040"/>
        <dbReference type="ChEBI" id="CHEBI:15377"/>
        <dbReference type="ChEBI" id="CHEBI:57766"/>
        <dbReference type="ChEBI" id="CHEBI:58278"/>
        <dbReference type="EC" id="4.2.1.19"/>
    </reaction>
</comment>
<dbReference type="GO" id="GO:0000105">
    <property type="term" value="P:L-histidine biosynthetic process"/>
    <property type="evidence" value="ECO:0007669"/>
    <property type="project" value="UniProtKB-UniRule"/>
</dbReference>
<dbReference type="EMBL" id="JABMJE010000003">
    <property type="protein sequence ID" value="NQS77151.1"/>
    <property type="molecule type" value="Genomic_DNA"/>
</dbReference>
<evidence type="ECO:0000256" key="5">
    <source>
        <dbReference type="ARBA" id="ARBA00023239"/>
    </source>
</evidence>
<dbReference type="FunFam" id="3.30.230.40:FF:000001">
    <property type="entry name" value="Imidazoleglycerol-phosphate dehydratase HisB"/>
    <property type="match status" value="1"/>
</dbReference>
<evidence type="ECO:0000256" key="1">
    <source>
        <dbReference type="ARBA" id="ARBA00005047"/>
    </source>
</evidence>
<evidence type="ECO:0000256" key="6">
    <source>
        <dbReference type="HAMAP-Rule" id="MF_00076"/>
    </source>
</evidence>
<keyword evidence="3 6" id="KW-0028">Amino-acid biosynthesis</keyword>
<dbReference type="InterPro" id="IPR020565">
    <property type="entry name" value="ImidazoleglycerP_deHydtase_CS"/>
</dbReference>
<keyword evidence="4 6" id="KW-0368">Histidine biosynthesis</keyword>
<dbReference type="CDD" id="cd07914">
    <property type="entry name" value="IGPD"/>
    <property type="match status" value="1"/>
</dbReference>
<dbReference type="SUPFAM" id="SSF54211">
    <property type="entry name" value="Ribosomal protein S5 domain 2-like"/>
    <property type="match status" value="2"/>
</dbReference>
<keyword evidence="6" id="KW-0963">Cytoplasm</keyword>
<evidence type="ECO:0000313" key="7">
    <source>
        <dbReference type="EMBL" id="NQS77151.1"/>
    </source>
</evidence>
<sequence>MRRSEIHRATRETDISLSLDLDGTGTGTIETGIPFFDHMLTSFARHGRMDLTVRATGDLEVDAHHTIEDIGIVLGAALAEAVGDGRGITRFADAAVPMDEALARVALDVGGRGYLVFEGGFSPAGPGGIPGDLIEHFFASLCTRAGITAHITVTGRNDHHICEAAFKAFARALRAAVAVDPSIDDVPSTKGTL</sequence>
<comment type="subcellular location">
    <subcellularLocation>
        <location evidence="6">Cytoplasm</location>
    </subcellularLocation>
</comment>
<dbReference type="PROSITE" id="PS00955">
    <property type="entry name" value="IGP_DEHYDRATASE_2"/>
    <property type="match status" value="1"/>
</dbReference>
<comment type="similarity">
    <text evidence="6">Belongs to the imidazoleglycerol-phosphate dehydratase family.</text>
</comment>
<name>A0A8T7GYF0_9EURY</name>
<dbReference type="InterPro" id="IPR020568">
    <property type="entry name" value="Ribosomal_Su5_D2-typ_SF"/>
</dbReference>
<evidence type="ECO:0000313" key="8">
    <source>
        <dbReference type="Proteomes" id="UP000737555"/>
    </source>
</evidence>
<evidence type="ECO:0000256" key="4">
    <source>
        <dbReference type="ARBA" id="ARBA00023102"/>
    </source>
</evidence>
<dbReference type="PANTHER" id="PTHR23133">
    <property type="entry name" value="IMIDAZOLEGLYCEROL-PHOSPHATE DEHYDRATASE HIS7"/>
    <property type="match status" value="1"/>
</dbReference>
<keyword evidence="5 6" id="KW-0456">Lyase</keyword>
<dbReference type="AlphaFoldDB" id="A0A8T7GYF0"/>
<dbReference type="FunFam" id="3.30.230.40:FF:000003">
    <property type="entry name" value="Imidazoleglycerol-phosphate dehydratase HisB"/>
    <property type="match status" value="1"/>
</dbReference>
<dbReference type="Proteomes" id="UP000737555">
    <property type="component" value="Unassembled WGS sequence"/>
</dbReference>
<evidence type="ECO:0000256" key="3">
    <source>
        <dbReference type="ARBA" id="ARBA00022605"/>
    </source>
</evidence>
<dbReference type="GO" id="GO:0004424">
    <property type="term" value="F:imidazoleglycerol-phosphate dehydratase activity"/>
    <property type="evidence" value="ECO:0007669"/>
    <property type="project" value="UniProtKB-UniRule"/>
</dbReference>
<dbReference type="InterPro" id="IPR000807">
    <property type="entry name" value="ImidazoleglycerolP_deHydtase"/>
</dbReference>
<dbReference type="NCBIfam" id="NF002111">
    <property type="entry name" value="PRK00951.2-1"/>
    <property type="match status" value="1"/>
</dbReference>
<accession>A0A8T7GYF0</accession>
<dbReference type="Gene3D" id="3.30.230.40">
    <property type="entry name" value="Imidazole glycerol phosphate dehydratase, domain 1"/>
    <property type="match status" value="2"/>
</dbReference>
<dbReference type="PROSITE" id="PS00954">
    <property type="entry name" value="IGP_DEHYDRATASE_1"/>
    <property type="match status" value="1"/>
</dbReference>
<reference evidence="7" key="1">
    <citation type="submission" date="2020-05" db="EMBL/GenBank/DDBJ databases">
        <title>The first insight into the ecology of ammonia-tolerant syntrophic propionate oxidizing bacteria.</title>
        <authorList>
            <person name="Singh A."/>
            <person name="Schnurer A."/>
            <person name="Westerholm M."/>
        </authorList>
    </citation>
    <scope>NUCLEOTIDE SEQUENCE</scope>
    <source>
        <strain evidence="7">MAG54</strain>
    </source>
</reference>
<dbReference type="HAMAP" id="MF_00076">
    <property type="entry name" value="HisB"/>
    <property type="match status" value="1"/>
</dbReference>
<organism evidence="7 8">
    <name type="scientific">Methanoculleus bourgensis</name>
    <dbReference type="NCBI Taxonomy" id="83986"/>
    <lineage>
        <taxon>Archaea</taxon>
        <taxon>Methanobacteriati</taxon>
        <taxon>Methanobacteriota</taxon>
        <taxon>Stenosarchaea group</taxon>
        <taxon>Methanomicrobia</taxon>
        <taxon>Methanomicrobiales</taxon>
        <taxon>Methanomicrobiaceae</taxon>
        <taxon>Methanoculleus</taxon>
    </lineage>
</organism>
<gene>
    <name evidence="6 7" type="primary">hisB</name>
    <name evidence="7" type="ORF">HQQ74_00305</name>
</gene>
<dbReference type="InterPro" id="IPR038494">
    <property type="entry name" value="IGPD_sf"/>
</dbReference>